<dbReference type="Proteomes" id="UP000031465">
    <property type="component" value="Unassembled WGS sequence"/>
</dbReference>
<dbReference type="InterPro" id="IPR052948">
    <property type="entry name" value="Low_temp-induced_all0457"/>
</dbReference>
<feature type="transmembrane region" description="Helical" evidence="2">
    <location>
        <begin position="104"/>
        <end position="127"/>
    </location>
</feature>
<proteinExistence type="predicted"/>
<dbReference type="AlphaFoldDB" id="A0A0C1JLD5"/>
<organism evidence="3 4">
    <name type="scientific">Candidatus Protochlamydia amoebophila</name>
    <dbReference type="NCBI Taxonomy" id="362787"/>
    <lineage>
        <taxon>Bacteria</taxon>
        <taxon>Pseudomonadati</taxon>
        <taxon>Chlamydiota</taxon>
        <taxon>Chlamydiia</taxon>
        <taxon>Parachlamydiales</taxon>
        <taxon>Parachlamydiaceae</taxon>
        <taxon>Candidatus Protochlamydia</taxon>
    </lineage>
</organism>
<keyword evidence="2" id="KW-1133">Transmembrane helix</keyword>
<dbReference type="PANTHER" id="PTHR36109">
    <property type="entry name" value="MEMBRANE PROTEIN-RELATED"/>
    <property type="match status" value="1"/>
</dbReference>
<reference evidence="3 4" key="1">
    <citation type="journal article" date="2014" name="Mol. Biol. Evol.">
        <title>Massive expansion of Ubiquitination-related gene families within the Chlamydiae.</title>
        <authorList>
            <person name="Domman D."/>
            <person name="Collingro A."/>
            <person name="Lagkouvardos I."/>
            <person name="Gehre L."/>
            <person name="Weinmaier T."/>
            <person name="Rattei T."/>
            <person name="Subtil A."/>
            <person name="Horn M."/>
        </authorList>
    </citation>
    <scope>NUCLEOTIDE SEQUENCE [LARGE SCALE GENOMIC DNA]</scope>
    <source>
        <strain evidence="3 4">EI2</strain>
    </source>
</reference>
<feature type="region of interest" description="Disordered" evidence="1">
    <location>
        <begin position="68"/>
        <end position="103"/>
    </location>
</feature>
<keyword evidence="2" id="KW-0812">Transmembrane</keyword>
<name>A0A0C1JLD5_9BACT</name>
<gene>
    <name evidence="3" type="ORF">DB44_DT00260</name>
</gene>
<evidence type="ECO:0000313" key="3">
    <source>
        <dbReference type="EMBL" id="KIC71391.1"/>
    </source>
</evidence>
<keyword evidence="2" id="KW-0472">Membrane</keyword>
<sequence>MRIPTKGEFMTNQAVYGILSTRAQAEKAIKEIVDAGVSKADISFLSPQNENFHEFDNLSGVRNWRTEERLPNSSEQTASEKTKESTPGSLGHEKNTKAPEGATTGATAGGIAGGILGLLAGIGALAIPGAGPFIAAGPIMAALSGLGAGGTIGGIIGALVGGGIPEYEAKRYENRLKSGGILLAVRANSDDLVKRVKEIMKQNNAEDITASSEASST</sequence>
<dbReference type="EMBL" id="JSAN01000092">
    <property type="protein sequence ID" value="KIC71391.1"/>
    <property type="molecule type" value="Genomic_DNA"/>
</dbReference>
<comment type="caution">
    <text evidence="3">The sequence shown here is derived from an EMBL/GenBank/DDBJ whole genome shotgun (WGS) entry which is preliminary data.</text>
</comment>
<feature type="transmembrane region" description="Helical" evidence="2">
    <location>
        <begin position="133"/>
        <end position="161"/>
    </location>
</feature>
<dbReference type="PATRIC" id="fig|362787.3.peg.1462"/>
<protein>
    <recommendedName>
        <fullName evidence="5">General stress protein 17M-like domain-containing protein</fullName>
    </recommendedName>
</protein>
<accession>A0A0C1JLD5</accession>
<evidence type="ECO:0000313" key="4">
    <source>
        <dbReference type="Proteomes" id="UP000031465"/>
    </source>
</evidence>
<evidence type="ECO:0008006" key="5">
    <source>
        <dbReference type="Google" id="ProtNLM"/>
    </source>
</evidence>
<dbReference type="PANTHER" id="PTHR36109:SF2">
    <property type="entry name" value="MEMBRANE PROTEIN"/>
    <property type="match status" value="1"/>
</dbReference>
<evidence type="ECO:0000256" key="2">
    <source>
        <dbReference type="SAM" id="Phobius"/>
    </source>
</evidence>
<evidence type="ECO:0000256" key="1">
    <source>
        <dbReference type="SAM" id="MobiDB-lite"/>
    </source>
</evidence>